<dbReference type="InParanoid" id="F4RDU7"/>
<evidence type="ECO:0000259" key="1">
    <source>
        <dbReference type="Pfam" id="PF25278"/>
    </source>
</evidence>
<feature type="domain" description="DUF7872" evidence="1">
    <location>
        <begin position="182"/>
        <end position="297"/>
    </location>
</feature>
<dbReference type="Pfam" id="PF25278">
    <property type="entry name" value="DUF7872"/>
    <property type="match status" value="1"/>
</dbReference>
<keyword evidence="3" id="KW-1185">Reference proteome</keyword>
<dbReference type="KEGG" id="mlr:MELLADRAFT_95946"/>
<reference evidence="3" key="1">
    <citation type="journal article" date="2011" name="Proc. Natl. Acad. Sci. U.S.A.">
        <title>Obligate biotrophy features unraveled by the genomic analysis of rust fungi.</title>
        <authorList>
            <person name="Duplessis S."/>
            <person name="Cuomo C.A."/>
            <person name="Lin Y.-C."/>
            <person name="Aerts A."/>
            <person name="Tisserant E."/>
            <person name="Veneault-Fourrey C."/>
            <person name="Joly D.L."/>
            <person name="Hacquard S."/>
            <person name="Amselem J."/>
            <person name="Cantarel B.L."/>
            <person name="Chiu R."/>
            <person name="Coutinho P.M."/>
            <person name="Feau N."/>
            <person name="Field M."/>
            <person name="Frey P."/>
            <person name="Gelhaye E."/>
            <person name="Goldberg J."/>
            <person name="Grabherr M.G."/>
            <person name="Kodira C.D."/>
            <person name="Kohler A."/>
            <person name="Kuees U."/>
            <person name="Lindquist E.A."/>
            <person name="Lucas S.M."/>
            <person name="Mago R."/>
            <person name="Mauceli E."/>
            <person name="Morin E."/>
            <person name="Murat C."/>
            <person name="Pangilinan J.L."/>
            <person name="Park R."/>
            <person name="Pearson M."/>
            <person name="Quesneville H."/>
            <person name="Rouhier N."/>
            <person name="Sakthikumar S."/>
            <person name="Salamov A.A."/>
            <person name="Schmutz J."/>
            <person name="Selles B."/>
            <person name="Shapiro H."/>
            <person name="Tanguay P."/>
            <person name="Tuskan G.A."/>
            <person name="Henrissat B."/>
            <person name="Van de Peer Y."/>
            <person name="Rouze P."/>
            <person name="Ellis J.G."/>
            <person name="Dodds P.N."/>
            <person name="Schein J.E."/>
            <person name="Zhong S."/>
            <person name="Hamelin R.C."/>
            <person name="Grigoriev I.V."/>
            <person name="Szabo L.J."/>
            <person name="Martin F."/>
        </authorList>
    </citation>
    <scope>NUCLEOTIDE SEQUENCE [LARGE SCALE GENOMIC DNA]</scope>
    <source>
        <strain evidence="3">98AG31 / pathotype 3-4-7</strain>
    </source>
</reference>
<dbReference type="EMBL" id="GL883097">
    <property type="protein sequence ID" value="EGG09464.1"/>
    <property type="molecule type" value="Genomic_DNA"/>
</dbReference>
<proteinExistence type="predicted"/>
<sequence>MNTTQAFVNITDSCQSRNLSPELWKQLNMNEYLKGYPSGDRLSLPAFACQVGACNFQCGIGSFCDPSDLCAPVEGKAWYALIAAKRWNVINNQLYSAIPLALSVVSDITPSMVMDLIPDASEFWTQSACLTDLVVASVSAIPGAVFGADSMEVTWTIITSVLTVDGGWSWAESNVLVPDPPRYEIWEDIVFSLDKFQKHMQETLSNFAQRVIHSGISTPQGLSGINMDGSLFLETNSDSEEAIRKGLTDDLKLRSLALIFKFQHAFIMRGAAPCMEDGPGGSLEGKDVFSMCDPENM</sequence>
<dbReference type="PANTHER" id="PTHR33339">
    <property type="entry name" value="LYSM DOMAIN-CONTAINING PROTEIN"/>
    <property type="match status" value="1"/>
</dbReference>
<dbReference type="InterPro" id="IPR057194">
    <property type="entry name" value="DUF7872"/>
</dbReference>
<organism evidence="3">
    <name type="scientific">Melampsora larici-populina (strain 98AG31 / pathotype 3-4-7)</name>
    <name type="common">Poplar leaf rust fungus</name>
    <dbReference type="NCBI Taxonomy" id="747676"/>
    <lineage>
        <taxon>Eukaryota</taxon>
        <taxon>Fungi</taxon>
        <taxon>Dikarya</taxon>
        <taxon>Basidiomycota</taxon>
        <taxon>Pucciniomycotina</taxon>
        <taxon>Pucciniomycetes</taxon>
        <taxon>Pucciniales</taxon>
        <taxon>Melampsoraceae</taxon>
        <taxon>Melampsora</taxon>
    </lineage>
</organism>
<dbReference type="PANTHER" id="PTHR33339:SF1">
    <property type="entry name" value="LYSM DOMAIN-CONTAINING PROTEIN"/>
    <property type="match status" value="1"/>
</dbReference>
<evidence type="ECO:0000313" key="2">
    <source>
        <dbReference type="EMBL" id="EGG09464.1"/>
    </source>
</evidence>
<evidence type="ECO:0000313" key="3">
    <source>
        <dbReference type="Proteomes" id="UP000001072"/>
    </source>
</evidence>
<dbReference type="Proteomes" id="UP000001072">
    <property type="component" value="Unassembled WGS sequence"/>
</dbReference>
<accession>F4RDU7</accession>
<name>F4RDU7_MELLP</name>
<dbReference type="GeneID" id="18937414"/>
<dbReference type="VEuPathDB" id="FungiDB:MELLADRAFT_95946"/>
<dbReference type="AlphaFoldDB" id="F4RDU7"/>
<gene>
    <name evidence="2" type="ORF">MELLADRAFT_95946</name>
</gene>
<dbReference type="RefSeq" id="XP_007407191.1">
    <property type="nucleotide sequence ID" value="XM_007407129.1"/>
</dbReference>
<dbReference type="HOGENOM" id="CLU_030195_1_0_1"/>
<dbReference type="OrthoDB" id="2501761at2759"/>
<protein>
    <recommendedName>
        <fullName evidence="1">DUF7872 domain-containing protein</fullName>
    </recommendedName>
</protein>